<protein>
    <submittedName>
        <fullName evidence="2">Cell division protein FtsB</fullName>
    </submittedName>
</protein>
<accession>A0A1Y5XSW9</accession>
<dbReference type="EMBL" id="FWXV01000004">
    <property type="protein sequence ID" value="SMD15066.1"/>
    <property type="molecule type" value="Genomic_DNA"/>
</dbReference>
<feature type="compositionally biased region" description="Low complexity" evidence="1">
    <location>
        <begin position="186"/>
        <end position="203"/>
    </location>
</feature>
<dbReference type="AlphaFoldDB" id="A0A1Y5XSW9"/>
<dbReference type="OrthoDB" id="5187715at2"/>
<gene>
    <name evidence="2" type="ORF">SAMN05661093_05201</name>
</gene>
<reference evidence="2 3" key="1">
    <citation type="submission" date="2017-04" db="EMBL/GenBank/DDBJ databases">
        <authorList>
            <person name="Afonso C.L."/>
            <person name="Miller P.J."/>
            <person name="Scott M.A."/>
            <person name="Spackman E."/>
            <person name="Goraichik I."/>
            <person name="Dimitrov K.M."/>
            <person name="Suarez D.L."/>
            <person name="Swayne D.E."/>
        </authorList>
    </citation>
    <scope>NUCLEOTIDE SEQUENCE [LARGE SCALE GENOMIC DNA]</scope>
    <source>
        <strain evidence="2 3">DSM 43828</strain>
    </source>
</reference>
<dbReference type="Pfam" id="PF04977">
    <property type="entry name" value="DivIC"/>
    <property type="match status" value="1"/>
</dbReference>
<feature type="region of interest" description="Disordered" evidence="1">
    <location>
        <begin position="179"/>
        <end position="216"/>
    </location>
</feature>
<sequence>MADEPAEVPQRPERSASRRGRFTRGFVRSTKSDKSGTPDKPDGAERPGRRARPGRRSEAADKTETAETERRSPPPRRRPAPKPKQHSRFVARLMGQATTRRAAVLATVVAALALSIAVPLRTYLSQQDEVATQERRQAELRAQVQQLEERKAQLSDPAQIQAEARRRLRYVMPGETPYMVQLPGDAGAQPGQQPASPSGPQQPWFQSLWDSIKESR</sequence>
<evidence type="ECO:0000256" key="1">
    <source>
        <dbReference type="SAM" id="MobiDB-lite"/>
    </source>
</evidence>
<feature type="compositionally biased region" description="Basic residues" evidence="1">
    <location>
        <begin position="73"/>
        <end position="87"/>
    </location>
</feature>
<dbReference type="GO" id="GO:0051301">
    <property type="term" value="P:cell division"/>
    <property type="evidence" value="ECO:0007669"/>
    <property type="project" value="UniProtKB-KW"/>
</dbReference>
<feature type="compositionally biased region" description="Basic and acidic residues" evidence="1">
    <location>
        <begin position="30"/>
        <end position="48"/>
    </location>
</feature>
<evidence type="ECO:0000313" key="3">
    <source>
        <dbReference type="Proteomes" id="UP000192674"/>
    </source>
</evidence>
<keyword evidence="3" id="KW-1185">Reference proteome</keyword>
<dbReference type="InterPro" id="IPR007060">
    <property type="entry name" value="FtsL/DivIC"/>
</dbReference>
<keyword evidence="2" id="KW-0132">Cell division</keyword>
<keyword evidence="2" id="KW-0131">Cell cycle</keyword>
<organism evidence="2 3">
    <name type="scientific">Kibdelosporangium aridum</name>
    <dbReference type="NCBI Taxonomy" id="2030"/>
    <lineage>
        <taxon>Bacteria</taxon>
        <taxon>Bacillati</taxon>
        <taxon>Actinomycetota</taxon>
        <taxon>Actinomycetes</taxon>
        <taxon>Pseudonocardiales</taxon>
        <taxon>Pseudonocardiaceae</taxon>
        <taxon>Kibdelosporangium</taxon>
    </lineage>
</organism>
<feature type="compositionally biased region" description="Basic and acidic residues" evidence="1">
    <location>
        <begin position="55"/>
        <end position="72"/>
    </location>
</feature>
<dbReference type="RefSeq" id="WP_143446584.1">
    <property type="nucleotide sequence ID" value="NZ_FWXV01000004.1"/>
</dbReference>
<dbReference type="Proteomes" id="UP000192674">
    <property type="component" value="Unassembled WGS sequence"/>
</dbReference>
<feature type="region of interest" description="Disordered" evidence="1">
    <location>
        <begin position="1"/>
        <end position="87"/>
    </location>
</feature>
<name>A0A1Y5XSW9_KIBAR</name>
<evidence type="ECO:0000313" key="2">
    <source>
        <dbReference type="EMBL" id="SMD15066.1"/>
    </source>
</evidence>
<proteinExistence type="predicted"/>